<gene>
    <name evidence="6" type="primary">ghrA</name>
    <name evidence="6" type="ORF">BG55_06850</name>
</gene>
<evidence type="ECO:0000256" key="2">
    <source>
        <dbReference type="ARBA" id="ARBA00022857"/>
    </source>
</evidence>
<feature type="domain" description="D-isomer specific 2-hydroxyacid dehydrogenase NAD-binding" evidence="5">
    <location>
        <begin position="107"/>
        <end position="278"/>
    </location>
</feature>
<accession>A0A014N9W2</accession>
<dbReference type="Proteomes" id="UP000019918">
    <property type="component" value="Unassembled WGS sequence"/>
</dbReference>
<reference evidence="6 7" key="1">
    <citation type="submission" date="2014-02" db="EMBL/GenBank/DDBJ databases">
        <title>Draft genome of Erwinia mallotivora strain BT-MARDI, a papaya dieback pathogen.</title>
        <authorList>
            <person name="Redzuan R."/>
            <person name="Abu Bakar N."/>
            <person name="Badrun R."/>
            <person name="Mohd Raih M.F."/>
            <person name="Rozano L."/>
            <person name="Mat Amin N."/>
        </authorList>
    </citation>
    <scope>NUCLEOTIDE SEQUENCE [LARGE SCALE GENOMIC DNA]</scope>
    <source>
        <strain evidence="6 7">BT-MARDI</strain>
    </source>
</reference>
<evidence type="ECO:0000313" key="7">
    <source>
        <dbReference type="Proteomes" id="UP000019918"/>
    </source>
</evidence>
<name>A0A014N9W2_9GAMM</name>
<comment type="caution">
    <text evidence="6">The sequence shown here is derived from an EMBL/GenBank/DDBJ whole genome shotgun (WGS) entry which is preliminary data.</text>
</comment>
<keyword evidence="2" id="KW-0521">NADP</keyword>
<dbReference type="GO" id="GO:0051287">
    <property type="term" value="F:NAD binding"/>
    <property type="evidence" value="ECO:0007669"/>
    <property type="project" value="InterPro"/>
</dbReference>
<dbReference type="EMBL" id="JFHN01000035">
    <property type="protein sequence ID" value="EXU76178.1"/>
    <property type="molecule type" value="Genomic_DNA"/>
</dbReference>
<dbReference type="SUPFAM" id="SSF51735">
    <property type="entry name" value="NAD(P)-binding Rossmann-fold domains"/>
    <property type="match status" value="1"/>
</dbReference>
<dbReference type="STRING" id="69222.BG55_06850"/>
<keyword evidence="6" id="KW-0670">Pyruvate</keyword>
<dbReference type="OrthoDB" id="9787219at2"/>
<dbReference type="Pfam" id="PF02826">
    <property type="entry name" value="2-Hacid_dh_C"/>
    <property type="match status" value="1"/>
</dbReference>
<sequence length="313" mass="34978">MDIIFYHPSFNAEKWCQGLQQRLPQAKVRVWTAGDDAPAEYALVRQPPVEMLQGRRGLKSVFALGAGVDDILGQLRNNPQMLPPEVPLYRLEDTGMGRQMQEYAVYHVLGWFRRFTEYQQQKNESRWHHLHNYQRDQFTVGILGAGVLGRSVAESLKMWGFPLRCWSRSPKDLPGVTSFHGDEQLSSFLSGTQVLINLLPNTPQTVGILNRQLLSQLKPQSFLLNLARGAHLVEADLLAAIAAGEVKAAALDVFVQEPLPQDHPFWQHPAIAITPHNAAVTLRDEAIDAIAHAIRQCEAGEIPAGRVDVGRGY</sequence>
<keyword evidence="1" id="KW-0963">Cytoplasm</keyword>
<keyword evidence="4" id="KW-0520">NAD</keyword>
<keyword evidence="7" id="KW-1185">Reference proteome</keyword>
<keyword evidence="3 6" id="KW-0560">Oxidoreductase</keyword>
<evidence type="ECO:0000256" key="3">
    <source>
        <dbReference type="ARBA" id="ARBA00023002"/>
    </source>
</evidence>
<protein>
    <submittedName>
        <fullName evidence="6">Bifunctional glyoxylate/hydroxypyruvate reductase A</fullName>
        <ecNumber evidence="6">1.1.1.79</ecNumber>
        <ecNumber evidence="6">1.1.1.81</ecNumber>
    </submittedName>
</protein>
<dbReference type="Gene3D" id="3.40.50.720">
    <property type="entry name" value="NAD(P)-binding Rossmann-like Domain"/>
    <property type="match status" value="2"/>
</dbReference>
<evidence type="ECO:0000256" key="1">
    <source>
        <dbReference type="ARBA" id="ARBA00022490"/>
    </source>
</evidence>
<dbReference type="FunFam" id="3.40.50.720:FF:000110">
    <property type="entry name" value="Glyoxylate/hydroxypyruvate reductase A"/>
    <property type="match status" value="1"/>
</dbReference>
<dbReference type="AlphaFoldDB" id="A0A014N9W2"/>
<dbReference type="EC" id="1.1.1.81" evidence="6"/>
<dbReference type="InterPro" id="IPR036291">
    <property type="entry name" value="NAD(P)-bd_dom_sf"/>
</dbReference>
<dbReference type="RefSeq" id="WP_034935697.1">
    <property type="nucleotide sequence ID" value="NZ_JFHN01000035.1"/>
</dbReference>
<dbReference type="GO" id="GO:0016618">
    <property type="term" value="F:hydroxypyruvate reductase [NAD(P)H] activity"/>
    <property type="evidence" value="ECO:0007669"/>
    <property type="project" value="UniProtKB-EC"/>
</dbReference>
<dbReference type="PANTHER" id="PTHR43333:SF1">
    <property type="entry name" value="D-ISOMER SPECIFIC 2-HYDROXYACID DEHYDROGENASE NAD-BINDING DOMAIN-CONTAINING PROTEIN"/>
    <property type="match status" value="1"/>
</dbReference>
<evidence type="ECO:0000259" key="5">
    <source>
        <dbReference type="Pfam" id="PF02826"/>
    </source>
</evidence>
<dbReference type="CDD" id="cd12164">
    <property type="entry name" value="GDH_like_2"/>
    <property type="match status" value="1"/>
</dbReference>
<dbReference type="InterPro" id="IPR006140">
    <property type="entry name" value="D-isomer_DH_NAD-bd"/>
</dbReference>
<dbReference type="NCBIfam" id="NF012013">
    <property type="entry name" value="PRK15469.1"/>
    <property type="match status" value="1"/>
</dbReference>
<evidence type="ECO:0000256" key="4">
    <source>
        <dbReference type="ARBA" id="ARBA00023027"/>
    </source>
</evidence>
<evidence type="ECO:0000313" key="6">
    <source>
        <dbReference type="EMBL" id="EXU76178.1"/>
    </source>
</evidence>
<dbReference type="PATRIC" id="fig|69222.5.peg.1409"/>
<organism evidence="6 7">
    <name type="scientific">Erwinia mallotivora</name>
    <dbReference type="NCBI Taxonomy" id="69222"/>
    <lineage>
        <taxon>Bacteria</taxon>
        <taxon>Pseudomonadati</taxon>
        <taxon>Pseudomonadota</taxon>
        <taxon>Gammaproteobacteria</taxon>
        <taxon>Enterobacterales</taxon>
        <taxon>Erwiniaceae</taxon>
        <taxon>Erwinia</taxon>
    </lineage>
</organism>
<dbReference type="PANTHER" id="PTHR43333">
    <property type="entry name" value="2-HACID_DH_C DOMAIN-CONTAINING PROTEIN"/>
    <property type="match status" value="1"/>
</dbReference>
<dbReference type="GO" id="GO:0030267">
    <property type="term" value="F:glyoxylate reductase (NADPH) activity"/>
    <property type="evidence" value="ECO:0007669"/>
    <property type="project" value="UniProtKB-EC"/>
</dbReference>
<proteinExistence type="predicted"/>
<dbReference type="EC" id="1.1.1.79" evidence="6"/>